<dbReference type="EMBL" id="JAWZYT010002123">
    <property type="protein sequence ID" value="KAK4306486.1"/>
    <property type="molecule type" value="Genomic_DNA"/>
</dbReference>
<reference evidence="2" key="1">
    <citation type="submission" date="2023-11" db="EMBL/GenBank/DDBJ databases">
        <title>Genome assemblies of two species of porcelain crab, Petrolisthes cinctipes and Petrolisthes manimaculis (Anomura: Porcellanidae).</title>
        <authorList>
            <person name="Angst P."/>
        </authorList>
    </citation>
    <scope>NUCLEOTIDE SEQUENCE</scope>
    <source>
        <strain evidence="2">PB745_02</strain>
        <tissue evidence="2">Gill</tissue>
    </source>
</reference>
<proteinExistence type="predicted"/>
<feature type="coiled-coil region" evidence="1">
    <location>
        <begin position="12"/>
        <end position="75"/>
    </location>
</feature>
<comment type="caution">
    <text evidence="2">The sequence shown here is derived from an EMBL/GenBank/DDBJ whole genome shotgun (WGS) entry which is preliminary data.</text>
</comment>
<organism evidence="2 3">
    <name type="scientific">Petrolisthes manimaculis</name>
    <dbReference type="NCBI Taxonomy" id="1843537"/>
    <lineage>
        <taxon>Eukaryota</taxon>
        <taxon>Metazoa</taxon>
        <taxon>Ecdysozoa</taxon>
        <taxon>Arthropoda</taxon>
        <taxon>Crustacea</taxon>
        <taxon>Multicrustacea</taxon>
        <taxon>Malacostraca</taxon>
        <taxon>Eumalacostraca</taxon>
        <taxon>Eucarida</taxon>
        <taxon>Decapoda</taxon>
        <taxon>Pleocyemata</taxon>
        <taxon>Anomura</taxon>
        <taxon>Galatheoidea</taxon>
        <taxon>Porcellanidae</taxon>
        <taxon>Petrolisthes</taxon>
    </lineage>
</organism>
<gene>
    <name evidence="2" type="ORF">Pmani_021698</name>
</gene>
<keyword evidence="3" id="KW-1185">Reference proteome</keyword>
<evidence type="ECO:0000313" key="3">
    <source>
        <dbReference type="Proteomes" id="UP001292094"/>
    </source>
</evidence>
<protein>
    <submittedName>
        <fullName evidence="2">Uncharacterized protein</fullName>
    </submittedName>
</protein>
<evidence type="ECO:0000256" key="1">
    <source>
        <dbReference type="SAM" id="Coils"/>
    </source>
</evidence>
<dbReference type="Proteomes" id="UP001292094">
    <property type="component" value="Unassembled WGS sequence"/>
</dbReference>
<name>A0AAE1U2V6_9EUCA</name>
<sequence>MHEASQSNGTTSEDALILLEKCREEVENINKKVASAVVQRDAASEDFSHKFLAIIQKIKDSMQELDLAYQMVKNESDVYEASNEATTEATSES</sequence>
<keyword evidence="1" id="KW-0175">Coiled coil</keyword>
<evidence type="ECO:0000313" key="2">
    <source>
        <dbReference type="EMBL" id="KAK4306486.1"/>
    </source>
</evidence>
<dbReference type="AlphaFoldDB" id="A0AAE1U2V6"/>
<accession>A0AAE1U2V6</accession>